<dbReference type="AlphaFoldDB" id="A0A2Z5Y0W8"/>
<dbReference type="RefSeq" id="WP_013774584.1">
    <property type="nucleotide sequence ID" value="NZ_AP018492.1"/>
</dbReference>
<dbReference type="Proteomes" id="UP000269226">
    <property type="component" value="Chromosome"/>
</dbReference>
<protein>
    <submittedName>
        <fullName evidence="4">Uncharacterized oxidoreductase YghA</fullName>
    </submittedName>
</protein>
<feature type="region of interest" description="Disordered" evidence="3">
    <location>
        <begin position="1"/>
        <end position="35"/>
    </location>
</feature>
<dbReference type="FunFam" id="3.40.50.720:FF:000097">
    <property type="entry name" value="SDR family oxidoreductase"/>
    <property type="match status" value="1"/>
</dbReference>
<dbReference type="PRINTS" id="PR00081">
    <property type="entry name" value="GDHRDH"/>
</dbReference>
<organism evidence="4 5">
    <name type="scientific">Melissococcus plutonius</name>
    <dbReference type="NCBI Taxonomy" id="33970"/>
    <lineage>
        <taxon>Bacteria</taxon>
        <taxon>Bacillati</taxon>
        <taxon>Bacillota</taxon>
        <taxon>Bacilli</taxon>
        <taxon>Lactobacillales</taxon>
        <taxon>Enterococcaceae</taxon>
        <taxon>Melissococcus</taxon>
    </lineage>
</organism>
<evidence type="ECO:0000256" key="2">
    <source>
        <dbReference type="ARBA" id="ARBA00023002"/>
    </source>
</evidence>
<keyword evidence="2" id="KW-0560">Oxidoreductase</keyword>
<gene>
    <name evidence="4" type="ORF">DAT561_0344</name>
</gene>
<comment type="similarity">
    <text evidence="1">Belongs to the short-chain dehydrogenases/reductases (SDR) family.</text>
</comment>
<accession>A0A2Z5Y0W8</accession>
<dbReference type="SUPFAM" id="SSF51735">
    <property type="entry name" value="NAD(P)-binding Rossmann-fold domains"/>
    <property type="match status" value="1"/>
</dbReference>
<proteinExistence type="inferred from homology"/>
<evidence type="ECO:0000256" key="3">
    <source>
        <dbReference type="SAM" id="MobiDB-lite"/>
    </source>
</evidence>
<dbReference type="PROSITE" id="PS00061">
    <property type="entry name" value="ADH_SHORT"/>
    <property type="match status" value="1"/>
</dbReference>
<evidence type="ECO:0000256" key="1">
    <source>
        <dbReference type="ARBA" id="ARBA00006484"/>
    </source>
</evidence>
<feature type="compositionally biased region" description="Basic and acidic residues" evidence="3">
    <location>
        <begin position="1"/>
        <end position="19"/>
    </location>
</feature>
<sequence length="296" mass="31558">MDKKIKDPRTQFPDAKLKEQTQQYPGLQGKMNPVPDCGESTYKGAGKLEGRKALITGGDSGIGRAVAIAYAREGADVAINYLPSEEDDAQEVKSWIEKAGRKAVLLPGDLKDETFTRQLVHNAHKELGGLDTLVLNAGIQAAYSNIKQIPSQHLKDIFTVNIISMYWIVQEALDYLPAGGSIVTTTSIEAFSPSEPLVDYAATKAAIAAFSKGLSEQVASEGIRVNTVAPGPIWTALQISGGQITENIPTFGHGPADLMGRAGQPAELAPIYVLLASEEASFVTGQIYGVTGGRFL</sequence>
<dbReference type="PRINTS" id="PR00080">
    <property type="entry name" value="SDRFAMILY"/>
</dbReference>
<evidence type="ECO:0000313" key="4">
    <source>
        <dbReference type="EMBL" id="BBC60483.1"/>
    </source>
</evidence>
<dbReference type="Gene3D" id="3.40.50.720">
    <property type="entry name" value="NAD(P)-binding Rossmann-like Domain"/>
    <property type="match status" value="1"/>
</dbReference>
<dbReference type="PANTHER" id="PTHR48107:SF16">
    <property type="entry name" value="NADPH-DEPENDENT ALDEHYDE REDUCTASE 1, CHLOROPLASTIC"/>
    <property type="match status" value="1"/>
</dbReference>
<dbReference type="InterPro" id="IPR002347">
    <property type="entry name" value="SDR_fam"/>
</dbReference>
<dbReference type="EMBL" id="AP018492">
    <property type="protein sequence ID" value="BBC60483.1"/>
    <property type="molecule type" value="Genomic_DNA"/>
</dbReference>
<dbReference type="InterPro" id="IPR036291">
    <property type="entry name" value="NAD(P)-bd_dom_sf"/>
</dbReference>
<name>A0A2Z5Y0W8_9ENTE</name>
<reference evidence="4 5" key="1">
    <citation type="submission" date="2018-01" db="EMBL/GenBank/DDBJ databases">
        <title>Whole genome sequence of Melissococcus plutonius DAT561.</title>
        <authorList>
            <person name="Okumura K."/>
            <person name="Takamatsu D."/>
            <person name="Okura M."/>
        </authorList>
    </citation>
    <scope>NUCLEOTIDE SEQUENCE [LARGE SCALE GENOMIC DNA]</scope>
    <source>
        <strain evidence="4 5">DAT561</strain>
    </source>
</reference>
<dbReference type="Pfam" id="PF13561">
    <property type="entry name" value="adh_short_C2"/>
    <property type="match status" value="1"/>
</dbReference>
<dbReference type="GeneID" id="57042905"/>
<dbReference type="GO" id="GO:0016614">
    <property type="term" value="F:oxidoreductase activity, acting on CH-OH group of donors"/>
    <property type="evidence" value="ECO:0007669"/>
    <property type="project" value="UniProtKB-ARBA"/>
</dbReference>
<dbReference type="InterPro" id="IPR020904">
    <property type="entry name" value="Sc_DH/Rdtase_CS"/>
</dbReference>
<dbReference type="OMA" id="AAYQMSQ"/>
<evidence type="ECO:0000313" key="5">
    <source>
        <dbReference type="Proteomes" id="UP000269226"/>
    </source>
</evidence>
<dbReference type="PANTHER" id="PTHR48107">
    <property type="entry name" value="NADPH-DEPENDENT ALDEHYDE REDUCTASE-LIKE PROTEIN, CHLOROPLASTIC-RELATED"/>
    <property type="match status" value="1"/>
</dbReference>